<accession>A0A7Y0G9W0</accession>
<name>A0A7Y0G9W0_9SPHN</name>
<evidence type="ECO:0000256" key="1">
    <source>
        <dbReference type="ARBA" id="ARBA00004651"/>
    </source>
</evidence>
<evidence type="ECO:0000313" key="9">
    <source>
        <dbReference type="Proteomes" id="UP000583556"/>
    </source>
</evidence>
<sequence length="141" mass="14506">MTTADLTSSQVSASTPATQNALAFTGRVLIAAIFVLSGLSKLTAPAATIGYIEHAGLPFPQLALALAVLVELVGGLALIAGYRVRLVALALAGFSIVTALAFHGQLGDQNQFIHFFKNVSMAGGLLQVAAFGGGRIAFHRN</sequence>
<reference evidence="8 9" key="1">
    <citation type="submission" date="2020-04" db="EMBL/GenBank/DDBJ databases">
        <title>Novosphingobium sp. TW-4 isolated from soil.</title>
        <authorList>
            <person name="Dahal R.H."/>
            <person name="Chaudhary D.K."/>
        </authorList>
    </citation>
    <scope>NUCLEOTIDE SEQUENCE [LARGE SCALE GENOMIC DNA]</scope>
    <source>
        <strain evidence="8 9">TW-4</strain>
    </source>
</reference>
<keyword evidence="4 7" id="KW-0812">Transmembrane</keyword>
<dbReference type="InterPro" id="IPR051907">
    <property type="entry name" value="DoxX-like_oxidoreductase"/>
</dbReference>
<protein>
    <submittedName>
        <fullName evidence="8">DoxX family protein</fullName>
    </submittedName>
</protein>
<evidence type="ECO:0000256" key="2">
    <source>
        <dbReference type="ARBA" id="ARBA00006679"/>
    </source>
</evidence>
<comment type="similarity">
    <text evidence="2">Belongs to the DoxX family.</text>
</comment>
<feature type="transmembrane region" description="Helical" evidence="7">
    <location>
        <begin position="21"/>
        <end position="39"/>
    </location>
</feature>
<comment type="caution">
    <text evidence="8">The sequence shown here is derived from an EMBL/GenBank/DDBJ whole genome shotgun (WGS) entry which is preliminary data.</text>
</comment>
<evidence type="ECO:0000256" key="7">
    <source>
        <dbReference type="SAM" id="Phobius"/>
    </source>
</evidence>
<evidence type="ECO:0000256" key="6">
    <source>
        <dbReference type="ARBA" id="ARBA00023136"/>
    </source>
</evidence>
<keyword evidence="3" id="KW-1003">Cell membrane</keyword>
<dbReference type="Proteomes" id="UP000583556">
    <property type="component" value="Unassembled WGS sequence"/>
</dbReference>
<feature type="transmembrane region" description="Helical" evidence="7">
    <location>
        <begin position="59"/>
        <end position="79"/>
    </location>
</feature>
<keyword evidence="6 7" id="KW-0472">Membrane</keyword>
<evidence type="ECO:0000256" key="3">
    <source>
        <dbReference type="ARBA" id="ARBA00022475"/>
    </source>
</evidence>
<dbReference type="InterPro" id="IPR032808">
    <property type="entry name" value="DoxX"/>
</dbReference>
<evidence type="ECO:0000256" key="5">
    <source>
        <dbReference type="ARBA" id="ARBA00022989"/>
    </source>
</evidence>
<keyword evidence="5 7" id="KW-1133">Transmembrane helix</keyword>
<evidence type="ECO:0000313" key="8">
    <source>
        <dbReference type="EMBL" id="NML93234.1"/>
    </source>
</evidence>
<keyword evidence="9" id="KW-1185">Reference proteome</keyword>
<proteinExistence type="inferred from homology"/>
<gene>
    <name evidence="8" type="ORF">HHL27_06060</name>
</gene>
<feature type="transmembrane region" description="Helical" evidence="7">
    <location>
        <begin position="118"/>
        <end position="138"/>
    </location>
</feature>
<organism evidence="8 9">
    <name type="scientific">Novosphingobium olei</name>
    <dbReference type="NCBI Taxonomy" id="2728851"/>
    <lineage>
        <taxon>Bacteria</taxon>
        <taxon>Pseudomonadati</taxon>
        <taxon>Pseudomonadota</taxon>
        <taxon>Alphaproteobacteria</taxon>
        <taxon>Sphingomonadales</taxon>
        <taxon>Sphingomonadaceae</taxon>
        <taxon>Novosphingobium</taxon>
    </lineage>
</organism>
<dbReference type="GO" id="GO:0005886">
    <property type="term" value="C:plasma membrane"/>
    <property type="evidence" value="ECO:0007669"/>
    <property type="project" value="UniProtKB-SubCell"/>
</dbReference>
<dbReference type="Pfam" id="PF07681">
    <property type="entry name" value="DoxX"/>
    <property type="match status" value="1"/>
</dbReference>
<dbReference type="AlphaFoldDB" id="A0A7Y0G9W0"/>
<dbReference type="PANTHER" id="PTHR33452:SF1">
    <property type="entry name" value="INNER MEMBRANE PROTEIN YPHA-RELATED"/>
    <property type="match status" value="1"/>
</dbReference>
<dbReference type="PANTHER" id="PTHR33452">
    <property type="entry name" value="OXIDOREDUCTASE CATD-RELATED"/>
    <property type="match status" value="1"/>
</dbReference>
<comment type="subcellular location">
    <subcellularLocation>
        <location evidence="1">Cell membrane</location>
        <topology evidence="1">Multi-pass membrane protein</topology>
    </subcellularLocation>
</comment>
<dbReference type="RefSeq" id="WP_169492479.1">
    <property type="nucleotide sequence ID" value="NZ_JABBGM010000002.1"/>
</dbReference>
<evidence type="ECO:0000256" key="4">
    <source>
        <dbReference type="ARBA" id="ARBA00022692"/>
    </source>
</evidence>
<dbReference type="EMBL" id="JABBGM010000002">
    <property type="protein sequence ID" value="NML93234.1"/>
    <property type="molecule type" value="Genomic_DNA"/>
</dbReference>
<feature type="transmembrane region" description="Helical" evidence="7">
    <location>
        <begin position="86"/>
        <end position="106"/>
    </location>
</feature>